<dbReference type="AlphaFoldDB" id="A0A183MZN3"/>
<feature type="compositionally biased region" description="Polar residues" evidence="1">
    <location>
        <begin position="226"/>
        <end position="237"/>
    </location>
</feature>
<sequence>MPNVIVYNIPDSTNIKIARNTLLQECGLSQSWFVTRRLRKGHTKASCPTLFQFGSTTEANHLAVQRRICNGTQTDQPSLRSRGSYSSCHCTNPKISYTAPPKNGGTSDTAISPKDKTAHKAATTTHPQPKHSATPKCQTTYALIASKYYPSGPCKMPKNDLLRNNANSYKISDTAVRNNTKLSVKTHQYSSTPNPKRTPSHSNRIPYSKHSELASPTHPNVKRHLTSTTPTRDTHKSSSVNLVLNDIRSKIESLAISLSKHDNLKHEIETTLPIKLLLSKYIVPAERDDIIKAESVLDFIANEVSKRIVSRNNVIVYNIPERSLIQTVRNSILKASDLQDSPCQCIRLNKKHQKYYCPVLFRFDYIMLAEQLKESERLNLALMKLRNALIVSDKTANLRLSQKRTLEENKVVEITISHDASAAGSTDPNNY</sequence>
<proteinExistence type="predicted"/>
<dbReference type="Proteomes" id="UP000277204">
    <property type="component" value="Unassembled WGS sequence"/>
</dbReference>
<keyword evidence="3" id="KW-1185">Reference proteome</keyword>
<name>A0A183MZN3_9TREM</name>
<feature type="compositionally biased region" description="Polar residues" evidence="1">
    <location>
        <begin position="186"/>
        <end position="205"/>
    </location>
</feature>
<gene>
    <name evidence="2" type="ORF">SMRZ_LOCUS21507</name>
</gene>
<evidence type="ECO:0000313" key="3">
    <source>
        <dbReference type="Proteomes" id="UP000277204"/>
    </source>
</evidence>
<reference evidence="2 3" key="1">
    <citation type="submission" date="2018-11" db="EMBL/GenBank/DDBJ databases">
        <authorList>
            <consortium name="Pathogen Informatics"/>
        </authorList>
    </citation>
    <scope>NUCLEOTIDE SEQUENCE [LARGE SCALE GENOMIC DNA]</scope>
    <source>
        <strain evidence="2 3">Zambia</strain>
    </source>
</reference>
<protein>
    <submittedName>
        <fullName evidence="2">Uncharacterized protein</fullName>
    </submittedName>
</protein>
<evidence type="ECO:0000256" key="1">
    <source>
        <dbReference type="SAM" id="MobiDB-lite"/>
    </source>
</evidence>
<feature type="region of interest" description="Disordered" evidence="1">
    <location>
        <begin position="99"/>
        <end position="135"/>
    </location>
</feature>
<evidence type="ECO:0000313" key="2">
    <source>
        <dbReference type="EMBL" id="VDP39784.1"/>
    </source>
</evidence>
<organism evidence="2 3">
    <name type="scientific">Schistosoma margrebowiei</name>
    <dbReference type="NCBI Taxonomy" id="48269"/>
    <lineage>
        <taxon>Eukaryota</taxon>
        <taxon>Metazoa</taxon>
        <taxon>Spiralia</taxon>
        <taxon>Lophotrochozoa</taxon>
        <taxon>Platyhelminthes</taxon>
        <taxon>Trematoda</taxon>
        <taxon>Digenea</taxon>
        <taxon>Strigeidida</taxon>
        <taxon>Schistosomatoidea</taxon>
        <taxon>Schistosomatidae</taxon>
        <taxon>Schistosoma</taxon>
    </lineage>
</organism>
<dbReference type="EMBL" id="UZAI01018731">
    <property type="protein sequence ID" value="VDP39784.1"/>
    <property type="molecule type" value="Genomic_DNA"/>
</dbReference>
<feature type="region of interest" description="Disordered" evidence="1">
    <location>
        <begin position="186"/>
        <end position="237"/>
    </location>
</feature>
<accession>A0A183MZN3</accession>